<dbReference type="Pfam" id="PF03992">
    <property type="entry name" value="ABM"/>
    <property type="match status" value="1"/>
</dbReference>
<dbReference type="OrthoDB" id="287932at2"/>
<proteinExistence type="predicted"/>
<keyword evidence="2" id="KW-0503">Monooxygenase</keyword>
<dbReference type="Gene3D" id="3.30.70.100">
    <property type="match status" value="1"/>
</dbReference>
<dbReference type="PANTHER" id="PTHR40624">
    <property type="entry name" value="BIOSYNTHESIS MONOOXYGENASE, PUTATIVE (AFU_ORTHOLOGUE AFUA_1G12025)-RELATED"/>
    <property type="match status" value="1"/>
</dbReference>
<organism evidence="2 3">
    <name type="scientific">Rhizorhabdus dicambivorans</name>
    <dbReference type="NCBI Taxonomy" id="1850238"/>
    <lineage>
        <taxon>Bacteria</taxon>
        <taxon>Pseudomonadati</taxon>
        <taxon>Pseudomonadota</taxon>
        <taxon>Alphaproteobacteria</taxon>
        <taxon>Sphingomonadales</taxon>
        <taxon>Sphingomonadaceae</taxon>
        <taxon>Rhizorhabdus</taxon>
    </lineage>
</organism>
<evidence type="ECO:0000259" key="1">
    <source>
        <dbReference type="PROSITE" id="PS51725"/>
    </source>
</evidence>
<dbReference type="AlphaFoldDB" id="A0A2A4FRN0"/>
<dbReference type="PANTHER" id="PTHR40624:SF1">
    <property type="entry name" value="BIOSYNTHESIS MONOOXYGENASE, PUTATIVE (AFU_ORTHOLOGUE AFUA_1G12025)-RELATED"/>
    <property type="match status" value="1"/>
</dbReference>
<dbReference type="PROSITE" id="PS51725">
    <property type="entry name" value="ABM"/>
    <property type="match status" value="1"/>
</dbReference>
<protein>
    <submittedName>
        <fullName evidence="2">Antibiotic biosynthesis monooxygenase</fullName>
    </submittedName>
</protein>
<reference evidence="2 3" key="1">
    <citation type="submission" date="2017-09" db="EMBL/GenBank/DDBJ databases">
        <title>The Catabolism of 3,6-Dichlorosalicylic acid is Initiated by the Cytochrome P450 Monooxygenase DsmABC in Rhizorhabdus dicambivorans Ndbn-20.</title>
        <authorList>
            <person name="Na L."/>
        </authorList>
    </citation>
    <scope>NUCLEOTIDE SEQUENCE [LARGE SCALE GENOMIC DNA]</scope>
    <source>
        <strain evidence="2 3">Ndbn-20m</strain>
    </source>
</reference>
<gene>
    <name evidence="2" type="ORF">COO09_20460</name>
</gene>
<accession>A0A2A4FRN0</accession>
<dbReference type="GO" id="GO:0004497">
    <property type="term" value="F:monooxygenase activity"/>
    <property type="evidence" value="ECO:0007669"/>
    <property type="project" value="UniProtKB-KW"/>
</dbReference>
<comment type="caution">
    <text evidence="2">The sequence shown here is derived from an EMBL/GenBank/DDBJ whole genome shotgun (WGS) entry which is preliminary data.</text>
</comment>
<keyword evidence="2" id="KW-0560">Oxidoreductase</keyword>
<feature type="domain" description="ABM" evidence="1">
    <location>
        <begin position="2"/>
        <end position="90"/>
    </location>
</feature>
<name>A0A2A4FRN0_9SPHN</name>
<dbReference type="Proteomes" id="UP000218934">
    <property type="component" value="Unassembled WGS sequence"/>
</dbReference>
<dbReference type="SUPFAM" id="SSF54909">
    <property type="entry name" value="Dimeric alpha+beta barrel"/>
    <property type="match status" value="1"/>
</dbReference>
<evidence type="ECO:0000313" key="3">
    <source>
        <dbReference type="Proteomes" id="UP000218934"/>
    </source>
</evidence>
<sequence length="95" mass="10430">MFALISSIRVAPEDAATLEQAFAKVAAHVRANEPGTLAYYMAHADRAGAYRVIEVYRDEEAFSDHKASDAFQDFRPRLGAMLLGAPEVEKMDVAV</sequence>
<keyword evidence="3" id="KW-1185">Reference proteome</keyword>
<dbReference type="InterPro" id="IPR011008">
    <property type="entry name" value="Dimeric_a/b-barrel"/>
</dbReference>
<dbReference type="KEGG" id="rdi:CMV14_19985"/>
<evidence type="ECO:0000313" key="2">
    <source>
        <dbReference type="EMBL" id="PCE40356.1"/>
    </source>
</evidence>
<dbReference type="RefSeq" id="WP_066966222.1">
    <property type="nucleotide sequence ID" value="NZ_CP023449.1"/>
</dbReference>
<dbReference type="EMBL" id="NWUF01000029">
    <property type="protein sequence ID" value="PCE40356.1"/>
    <property type="molecule type" value="Genomic_DNA"/>
</dbReference>
<dbReference type="InterPro" id="IPR007138">
    <property type="entry name" value="ABM_dom"/>
</dbReference>